<dbReference type="EMBL" id="CAJNOJ010000001">
    <property type="protein sequence ID" value="CAF0723508.1"/>
    <property type="molecule type" value="Genomic_DNA"/>
</dbReference>
<evidence type="ECO:0000313" key="3">
    <source>
        <dbReference type="EMBL" id="CAF1299380.1"/>
    </source>
</evidence>
<keyword evidence="4" id="KW-1185">Reference proteome</keyword>
<reference evidence="2" key="1">
    <citation type="submission" date="2021-02" db="EMBL/GenBank/DDBJ databases">
        <authorList>
            <person name="Nowell W R."/>
        </authorList>
    </citation>
    <scope>NUCLEOTIDE SEQUENCE</scope>
</reference>
<organism evidence="2 5">
    <name type="scientific">Adineta ricciae</name>
    <name type="common">Rotifer</name>
    <dbReference type="NCBI Taxonomy" id="249248"/>
    <lineage>
        <taxon>Eukaryota</taxon>
        <taxon>Metazoa</taxon>
        <taxon>Spiralia</taxon>
        <taxon>Gnathifera</taxon>
        <taxon>Rotifera</taxon>
        <taxon>Eurotatoria</taxon>
        <taxon>Bdelloidea</taxon>
        <taxon>Adinetida</taxon>
        <taxon>Adinetidae</taxon>
        <taxon>Adineta</taxon>
    </lineage>
</organism>
<name>A0A813MPS4_ADIRI</name>
<dbReference type="Proteomes" id="UP000663852">
    <property type="component" value="Unassembled WGS sequence"/>
</dbReference>
<evidence type="ECO:0000313" key="5">
    <source>
        <dbReference type="Proteomes" id="UP000663852"/>
    </source>
</evidence>
<accession>A0A813MPS4</accession>
<proteinExistence type="predicted"/>
<dbReference type="AlphaFoldDB" id="A0A813MPS4"/>
<dbReference type="EMBL" id="CAJNOR010002473">
    <property type="protein sequence ID" value="CAF1299380.1"/>
    <property type="molecule type" value="Genomic_DNA"/>
</dbReference>
<protein>
    <submittedName>
        <fullName evidence="2">Uncharacterized protein</fullName>
    </submittedName>
</protein>
<keyword evidence="1" id="KW-0732">Signal</keyword>
<evidence type="ECO:0000313" key="2">
    <source>
        <dbReference type="EMBL" id="CAF0723508.1"/>
    </source>
</evidence>
<gene>
    <name evidence="2" type="ORF">EDS130_LOCUS503</name>
    <name evidence="3" type="ORF">XAT740_LOCUS28778</name>
</gene>
<comment type="caution">
    <text evidence="2">The sequence shown here is derived from an EMBL/GenBank/DDBJ whole genome shotgun (WGS) entry which is preliminary data.</text>
</comment>
<sequence length="116" mass="13512">MNLLFCLFLLLIPCSISYPRRSAYNLNHLLQRYIQQHDADLDESHRKFGSPRQQLYRIMPLHYQQQQLQQQQQQQNQNPICLPQVWTCGVGLPPCCAGLMCYDGNAKRGRYCVAKG</sequence>
<feature type="signal peptide" evidence="1">
    <location>
        <begin position="1"/>
        <end position="17"/>
    </location>
</feature>
<dbReference type="OrthoDB" id="10036611at2759"/>
<evidence type="ECO:0000313" key="4">
    <source>
        <dbReference type="Proteomes" id="UP000663828"/>
    </source>
</evidence>
<evidence type="ECO:0000256" key="1">
    <source>
        <dbReference type="SAM" id="SignalP"/>
    </source>
</evidence>
<dbReference type="Proteomes" id="UP000663828">
    <property type="component" value="Unassembled WGS sequence"/>
</dbReference>
<feature type="chain" id="PRO_5036409040" evidence="1">
    <location>
        <begin position="18"/>
        <end position="116"/>
    </location>
</feature>